<keyword evidence="1" id="KW-0812">Transmembrane</keyword>
<feature type="transmembrane region" description="Helical" evidence="1">
    <location>
        <begin position="7"/>
        <end position="27"/>
    </location>
</feature>
<dbReference type="EMBL" id="BSUO01000001">
    <property type="protein sequence ID" value="GMA38496.1"/>
    <property type="molecule type" value="Genomic_DNA"/>
</dbReference>
<evidence type="ECO:0000256" key="1">
    <source>
        <dbReference type="SAM" id="Phobius"/>
    </source>
</evidence>
<evidence type="ECO:0000313" key="3">
    <source>
        <dbReference type="Proteomes" id="UP001157126"/>
    </source>
</evidence>
<gene>
    <name evidence="2" type="ORF">GCM10025883_05410</name>
</gene>
<protein>
    <submittedName>
        <fullName evidence="2">Uncharacterized protein</fullName>
    </submittedName>
</protein>
<sequence>MRVVSWLGVLILLAWGGAGMIGAWIALTSGTSTGDDTALVGHAFLWDPLFVIWAILLAWALIASRSWWRPGLVAPGSPPR</sequence>
<organism evidence="2 3">
    <name type="scientific">Mobilicoccus caccae</name>
    <dbReference type="NCBI Taxonomy" id="1859295"/>
    <lineage>
        <taxon>Bacteria</taxon>
        <taxon>Bacillati</taxon>
        <taxon>Actinomycetota</taxon>
        <taxon>Actinomycetes</taxon>
        <taxon>Micrococcales</taxon>
        <taxon>Dermatophilaceae</taxon>
        <taxon>Mobilicoccus</taxon>
    </lineage>
</organism>
<keyword evidence="1" id="KW-1133">Transmembrane helix</keyword>
<keyword evidence="1" id="KW-0472">Membrane</keyword>
<keyword evidence="3" id="KW-1185">Reference proteome</keyword>
<feature type="transmembrane region" description="Helical" evidence="1">
    <location>
        <begin position="39"/>
        <end position="62"/>
    </location>
</feature>
<dbReference type="Proteomes" id="UP001157126">
    <property type="component" value="Unassembled WGS sequence"/>
</dbReference>
<evidence type="ECO:0000313" key="2">
    <source>
        <dbReference type="EMBL" id="GMA38496.1"/>
    </source>
</evidence>
<reference evidence="3" key="1">
    <citation type="journal article" date="2019" name="Int. J. Syst. Evol. Microbiol.">
        <title>The Global Catalogue of Microorganisms (GCM) 10K type strain sequencing project: providing services to taxonomists for standard genome sequencing and annotation.</title>
        <authorList>
            <consortium name="The Broad Institute Genomics Platform"/>
            <consortium name="The Broad Institute Genome Sequencing Center for Infectious Disease"/>
            <person name="Wu L."/>
            <person name="Ma J."/>
        </authorList>
    </citation>
    <scope>NUCLEOTIDE SEQUENCE [LARGE SCALE GENOMIC DNA]</scope>
    <source>
        <strain evidence="3">NBRC 113072</strain>
    </source>
</reference>
<accession>A0ABQ6IM36</accession>
<proteinExistence type="predicted"/>
<name>A0ABQ6IM36_9MICO</name>
<comment type="caution">
    <text evidence="2">The sequence shown here is derived from an EMBL/GenBank/DDBJ whole genome shotgun (WGS) entry which is preliminary data.</text>
</comment>